<evidence type="ECO:0000313" key="2">
    <source>
        <dbReference type="Proteomes" id="UP000315403"/>
    </source>
</evidence>
<accession>A0A543Q1X2</accession>
<comment type="caution">
    <text evidence="1">The sequence shown here is derived from an EMBL/GenBank/DDBJ whole genome shotgun (WGS) entry which is preliminary data.</text>
</comment>
<proteinExistence type="predicted"/>
<protein>
    <submittedName>
        <fullName evidence="1">Uncharacterized protein</fullName>
    </submittedName>
</protein>
<gene>
    <name evidence="1" type="ORF">DLNHIDIE_00174</name>
</gene>
<evidence type="ECO:0000313" key="1">
    <source>
        <dbReference type="EMBL" id="TQN50321.1"/>
    </source>
</evidence>
<dbReference type="AlphaFoldDB" id="A0A543Q1X2"/>
<dbReference type="EMBL" id="SZUV01000001">
    <property type="protein sequence ID" value="TQN50321.1"/>
    <property type="molecule type" value="Genomic_DNA"/>
</dbReference>
<organism evidence="1 2">
    <name type="scientific">Acidithiobacillus thiooxidans ATCC 19377</name>
    <dbReference type="NCBI Taxonomy" id="637390"/>
    <lineage>
        <taxon>Bacteria</taxon>
        <taxon>Pseudomonadati</taxon>
        <taxon>Pseudomonadota</taxon>
        <taxon>Acidithiobacillia</taxon>
        <taxon>Acidithiobacillales</taxon>
        <taxon>Acidithiobacillaceae</taxon>
        <taxon>Acidithiobacillus</taxon>
    </lineage>
</organism>
<dbReference type="Proteomes" id="UP000315403">
    <property type="component" value="Unassembled WGS sequence"/>
</dbReference>
<reference evidence="1 2" key="1">
    <citation type="submission" date="2019-03" db="EMBL/GenBank/DDBJ databases">
        <title>New insights into Acidothiobacillus thiooxidans sulfur metabolism through coupled gene expression, solution geochemistry, microscopy and spectroscopy analyses.</title>
        <authorList>
            <person name="Camacho D."/>
            <person name="Frazao R."/>
            <person name="Fouillen A."/>
            <person name="Nanci A."/>
            <person name="Lang B.F."/>
            <person name="Apte S.C."/>
            <person name="Baron C."/>
            <person name="Warren L.A."/>
        </authorList>
    </citation>
    <scope>NUCLEOTIDE SEQUENCE [LARGE SCALE GENOMIC DNA]</scope>
    <source>
        <strain evidence="1 2">ATCC 19377</strain>
    </source>
</reference>
<name>A0A543Q1X2_ACITH</name>
<sequence>MFRMSKINKWHFYKHESTAQKTSYQGKPLVISGAGFHSGNKLINEMIYAAHKSWRYQKAPEKESINAVVIVTIPRNDEEALVSVLFNPKIEFNENSHPALEMDAYVKAVEYVKAVSANKMRSNVLSKQAVNYIAQEKAKEITWN</sequence>